<organism evidence="2 3">
    <name type="scientific">Favolaschia claudopus</name>
    <dbReference type="NCBI Taxonomy" id="2862362"/>
    <lineage>
        <taxon>Eukaryota</taxon>
        <taxon>Fungi</taxon>
        <taxon>Dikarya</taxon>
        <taxon>Basidiomycota</taxon>
        <taxon>Agaricomycotina</taxon>
        <taxon>Agaricomycetes</taxon>
        <taxon>Agaricomycetidae</taxon>
        <taxon>Agaricales</taxon>
        <taxon>Marasmiineae</taxon>
        <taxon>Mycenaceae</taxon>
        <taxon>Favolaschia</taxon>
    </lineage>
</organism>
<dbReference type="AlphaFoldDB" id="A0AAW0BLZ1"/>
<name>A0AAW0BLZ1_9AGAR</name>
<reference evidence="2 3" key="1">
    <citation type="journal article" date="2024" name="J Genomics">
        <title>Draft genome sequencing and assembly of Favolaschia claudopus CIRM-BRFM 2984 isolated from oak limbs.</title>
        <authorList>
            <person name="Navarro D."/>
            <person name="Drula E."/>
            <person name="Chaduli D."/>
            <person name="Cazenave R."/>
            <person name="Ahrendt S."/>
            <person name="Wang J."/>
            <person name="Lipzen A."/>
            <person name="Daum C."/>
            <person name="Barry K."/>
            <person name="Grigoriev I.V."/>
            <person name="Favel A."/>
            <person name="Rosso M.N."/>
            <person name="Martin F."/>
        </authorList>
    </citation>
    <scope>NUCLEOTIDE SEQUENCE [LARGE SCALE GENOMIC DNA]</scope>
    <source>
        <strain evidence="2 3">CIRM-BRFM 2984</strain>
    </source>
</reference>
<evidence type="ECO:0000313" key="3">
    <source>
        <dbReference type="Proteomes" id="UP001362999"/>
    </source>
</evidence>
<dbReference type="Proteomes" id="UP001362999">
    <property type="component" value="Unassembled WGS sequence"/>
</dbReference>
<dbReference type="EMBL" id="JAWWNJ010000029">
    <property type="protein sequence ID" value="KAK7027628.1"/>
    <property type="molecule type" value="Genomic_DNA"/>
</dbReference>
<comment type="caution">
    <text evidence="2">The sequence shown here is derived from an EMBL/GenBank/DDBJ whole genome shotgun (WGS) entry which is preliminary data.</text>
</comment>
<accession>A0AAW0BLZ1</accession>
<sequence>MQDSASRVANAWQCTPPKVRSISLEKPCAPADMEEDQSTDELNVSFLFVFRKPISTDDGEVDLDSRRWKRRRQQFARICIIFAHGGHVGPRKTARSIAQLVFQADNQINPSLCQSLTISASCPGIQKIIHEHWAIQLTSAGLGVFHPAQTKIATSSHATQMCRAAPIRRKQRYPKAIVCGRDVDVAFTRKNRPTVRTQPLASSCDWSPPSPSPHSPKGPQYILRHGLSPYCLRAPAPARLVKRWKQSYTTTTTTILVRRYSRKAAAIPPTYAKTSYRAAPMAATTAHTKGGKVPRYGEIRARRKKTPRVIFTQTHVAAIATSPNRASWRRRQVGQACGVRREIGVVAGVIMVEWVGGEAADTSRALEARRWCWLRRRQGKRALIEKEVGARANPNAPEGSMLQASWIGRIAADSCPSTMRRLATGMDAASHPPSTRFPVSAARLSIVSLESLGWNGESTEALGVAQYGRGDVEGNSELTLGRRREGGYMKG</sequence>
<keyword evidence="3" id="KW-1185">Reference proteome</keyword>
<evidence type="ECO:0000256" key="1">
    <source>
        <dbReference type="SAM" id="MobiDB-lite"/>
    </source>
</evidence>
<proteinExistence type="predicted"/>
<protein>
    <submittedName>
        <fullName evidence="2">Uncharacterized protein</fullName>
    </submittedName>
</protein>
<feature type="region of interest" description="Disordered" evidence="1">
    <location>
        <begin position="196"/>
        <end position="219"/>
    </location>
</feature>
<gene>
    <name evidence="2" type="ORF">R3P38DRAFT_2776636</name>
</gene>
<evidence type="ECO:0000313" key="2">
    <source>
        <dbReference type="EMBL" id="KAK7027628.1"/>
    </source>
</evidence>